<dbReference type="GO" id="GO:0009431">
    <property type="term" value="C:bacterial-type flagellum basal body, MS ring"/>
    <property type="evidence" value="ECO:0007669"/>
    <property type="project" value="InterPro"/>
</dbReference>
<keyword evidence="6 10" id="KW-1133">Transmembrane helix</keyword>
<feature type="transmembrane region" description="Helical" evidence="10">
    <location>
        <begin position="439"/>
        <end position="460"/>
    </location>
</feature>
<dbReference type="Gene3D" id="3.30.300.30">
    <property type="match status" value="1"/>
</dbReference>
<dbReference type="GO" id="GO:0005886">
    <property type="term" value="C:plasma membrane"/>
    <property type="evidence" value="ECO:0007669"/>
    <property type="project" value="UniProtKB-SubCell"/>
</dbReference>
<sequence>MDFLRQLYQQTSRLWNALNVQQRFFLVLCFGGVFAGLLYLIVFQTTPRYGTLFSNLQQSDAGEIAAKLKEGGIPFTPSDDGSSISVPAARVAETRLLLAQEGLPRGGGVGYEIFNQSRLGITSFEQKINLKRAIEGELARTINQLKEVRWSRVQIAMPEERLYTDQQQQPSASVFLELAIADSLDRRQIKSIQHLVASSVEGLNPGNVTILDQYANLLAMPTEPSMAPSEMSATQFEMRSRVEKYYHDKLKSMFDRILGPGNSVVSVSIELDFDQIERTEEKFDPDSVAVRSEQRQKEKTMLPAGAGGVAGISSNLPEVASLSAQRGPLREASFAITNYEISRTVDHIIKSQSSIKSISVAVVVDGTNNRISKPDGITTVEYVPRSDDELDKYRRMVLAAVGEPAVKNVEVINVPLSTAAVEKEREIAVAAQREQTRDLYFSIAKTAITIVALLLLFFLVRSLVKRIIPALPPVLHKDEIGGHVDLVSGGEIDLTTDVKELVENKPDEAASLLKVWLKEQ</sequence>
<keyword evidence="4" id="KW-1003">Cell membrane</keyword>
<organism evidence="13 14">
    <name type="scientific">Abyssobacteria bacterium (strain SURF_5)</name>
    <dbReference type="NCBI Taxonomy" id="2093360"/>
    <lineage>
        <taxon>Bacteria</taxon>
        <taxon>Pseudomonadati</taxon>
        <taxon>Candidatus Hydrogenedentota</taxon>
        <taxon>Candidatus Abyssobacteria</taxon>
    </lineage>
</organism>
<dbReference type="Gene3D" id="3.30.70.1530">
    <property type="entry name" value="Hypothetical protein rpa1041"/>
    <property type="match status" value="1"/>
</dbReference>
<name>A0A3A4NJG1_ABYX5</name>
<dbReference type="Proteomes" id="UP000265882">
    <property type="component" value="Unassembled WGS sequence"/>
</dbReference>
<dbReference type="InterPro" id="IPR000067">
    <property type="entry name" value="FlgMring_FliF"/>
</dbReference>
<evidence type="ECO:0000256" key="10">
    <source>
        <dbReference type="SAM" id="Phobius"/>
    </source>
</evidence>
<dbReference type="PANTHER" id="PTHR30046:SF0">
    <property type="entry name" value="FLAGELLAR M-RING PROTEIN"/>
    <property type="match status" value="1"/>
</dbReference>
<evidence type="ECO:0000256" key="5">
    <source>
        <dbReference type="ARBA" id="ARBA00022692"/>
    </source>
</evidence>
<comment type="function">
    <text evidence="9">The M ring may be actively involved in energy transduction.</text>
</comment>
<dbReference type="InterPro" id="IPR043427">
    <property type="entry name" value="YscJ/FliF"/>
</dbReference>
<dbReference type="EMBL" id="QZKU01000139">
    <property type="protein sequence ID" value="RJP14971.1"/>
    <property type="molecule type" value="Genomic_DNA"/>
</dbReference>
<evidence type="ECO:0000256" key="7">
    <source>
        <dbReference type="ARBA" id="ARBA00023136"/>
    </source>
</evidence>
<dbReference type="PANTHER" id="PTHR30046">
    <property type="entry name" value="FLAGELLAR M-RING PROTEIN"/>
    <property type="match status" value="1"/>
</dbReference>
<dbReference type="GO" id="GO:0003774">
    <property type="term" value="F:cytoskeletal motor activity"/>
    <property type="evidence" value="ECO:0007669"/>
    <property type="project" value="InterPro"/>
</dbReference>
<evidence type="ECO:0000256" key="6">
    <source>
        <dbReference type="ARBA" id="ARBA00022989"/>
    </source>
</evidence>
<proteinExistence type="inferred from homology"/>
<keyword evidence="8 9" id="KW-0975">Bacterial flagellum</keyword>
<keyword evidence="13" id="KW-0282">Flagellum</keyword>
<comment type="caution">
    <text evidence="13">The sequence shown here is derived from an EMBL/GenBank/DDBJ whole genome shotgun (WGS) entry which is preliminary data.</text>
</comment>
<keyword evidence="5 10" id="KW-0812">Transmembrane</keyword>
<dbReference type="InterPro" id="IPR045851">
    <property type="entry name" value="AMP-bd_C_sf"/>
</dbReference>
<evidence type="ECO:0000256" key="9">
    <source>
        <dbReference type="PIRNR" id="PIRNR004862"/>
    </source>
</evidence>
<evidence type="ECO:0000313" key="13">
    <source>
        <dbReference type="EMBL" id="RJP14971.1"/>
    </source>
</evidence>
<keyword evidence="13" id="KW-0966">Cell projection</keyword>
<keyword evidence="13" id="KW-0969">Cilium</keyword>
<dbReference type="PRINTS" id="PR01009">
    <property type="entry name" value="FLGMRINGFLIF"/>
</dbReference>
<gene>
    <name evidence="13" type="primary">fliF</name>
    <name evidence="13" type="ORF">C4520_20570</name>
</gene>
<comment type="subcellular location">
    <subcellularLocation>
        <location evidence="1 9">Bacterial flagellum basal body</location>
    </subcellularLocation>
    <subcellularLocation>
        <location evidence="2">Cell membrane</location>
        <topology evidence="2">Multi-pass membrane protein</topology>
    </subcellularLocation>
</comment>
<reference evidence="13 14" key="1">
    <citation type="journal article" date="2017" name="ISME J.">
        <title>Energy and carbon metabolisms in a deep terrestrial subsurface fluid microbial community.</title>
        <authorList>
            <person name="Momper L."/>
            <person name="Jungbluth S.P."/>
            <person name="Lee M.D."/>
            <person name="Amend J.P."/>
        </authorList>
    </citation>
    <scope>NUCLEOTIDE SEQUENCE [LARGE SCALE GENOMIC DNA]</scope>
    <source>
        <strain evidence="13">SURF_5</strain>
    </source>
</reference>
<evidence type="ECO:0000313" key="14">
    <source>
        <dbReference type="Proteomes" id="UP000265882"/>
    </source>
</evidence>
<dbReference type="InterPro" id="IPR013556">
    <property type="entry name" value="Flag_M-ring_C"/>
</dbReference>
<dbReference type="GO" id="GO:0071973">
    <property type="term" value="P:bacterial-type flagellum-dependent cell motility"/>
    <property type="evidence" value="ECO:0007669"/>
    <property type="project" value="InterPro"/>
</dbReference>
<dbReference type="PIRSF" id="PIRSF004862">
    <property type="entry name" value="FliF"/>
    <property type="match status" value="1"/>
</dbReference>
<feature type="domain" description="Flagellar M-ring C-terminal" evidence="12">
    <location>
        <begin position="255"/>
        <end position="404"/>
    </location>
</feature>
<accession>A0A3A4NJG1</accession>
<comment type="similarity">
    <text evidence="3 9">Belongs to the FliF family.</text>
</comment>
<dbReference type="Pfam" id="PF01514">
    <property type="entry name" value="YscJ_FliF"/>
    <property type="match status" value="1"/>
</dbReference>
<dbReference type="AlphaFoldDB" id="A0A3A4NJG1"/>
<evidence type="ECO:0000256" key="4">
    <source>
        <dbReference type="ARBA" id="ARBA00022475"/>
    </source>
</evidence>
<feature type="transmembrane region" description="Helical" evidence="10">
    <location>
        <begin position="24"/>
        <end position="43"/>
    </location>
</feature>
<evidence type="ECO:0000256" key="8">
    <source>
        <dbReference type="ARBA" id="ARBA00023143"/>
    </source>
</evidence>
<dbReference type="InterPro" id="IPR006182">
    <property type="entry name" value="FliF_N_dom"/>
</dbReference>
<evidence type="ECO:0000256" key="1">
    <source>
        <dbReference type="ARBA" id="ARBA00004117"/>
    </source>
</evidence>
<dbReference type="Pfam" id="PF08345">
    <property type="entry name" value="YscJ_FliF_C"/>
    <property type="match status" value="1"/>
</dbReference>
<keyword evidence="7 10" id="KW-0472">Membrane</keyword>
<evidence type="ECO:0000256" key="2">
    <source>
        <dbReference type="ARBA" id="ARBA00004651"/>
    </source>
</evidence>
<feature type="domain" description="Flagellar M-ring N-terminal" evidence="11">
    <location>
        <begin position="45"/>
        <end position="219"/>
    </location>
</feature>
<protein>
    <recommendedName>
        <fullName evidence="9">Flagellar M-ring protein</fullName>
    </recommendedName>
</protein>
<dbReference type="NCBIfam" id="TIGR00206">
    <property type="entry name" value="fliF"/>
    <property type="match status" value="1"/>
</dbReference>
<evidence type="ECO:0000256" key="3">
    <source>
        <dbReference type="ARBA" id="ARBA00007971"/>
    </source>
</evidence>
<evidence type="ECO:0000259" key="11">
    <source>
        <dbReference type="Pfam" id="PF01514"/>
    </source>
</evidence>
<evidence type="ECO:0000259" key="12">
    <source>
        <dbReference type="Pfam" id="PF08345"/>
    </source>
</evidence>